<dbReference type="GO" id="GO:0016020">
    <property type="term" value="C:membrane"/>
    <property type="evidence" value="ECO:0007669"/>
    <property type="project" value="InterPro"/>
</dbReference>
<dbReference type="Gene3D" id="6.10.250.3200">
    <property type="match status" value="1"/>
</dbReference>
<dbReference type="AlphaFoldDB" id="A0A7Y8BL89"/>
<dbReference type="GO" id="GO:0006935">
    <property type="term" value="P:chemotaxis"/>
    <property type="evidence" value="ECO:0007669"/>
    <property type="project" value="UniProtKB-ARBA"/>
</dbReference>
<proteinExistence type="predicted"/>
<dbReference type="SUPFAM" id="SSF58104">
    <property type="entry name" value="Methyl-accepting chemotaxis protein (MCP) signaling domain"/>
    <property type="match status" value="1"/>
</dbReference>
<keyword evidence="1" id="KW-0807">Transducer</keyword>
<name>A0A7Y8BL89_9PSED</name>
<sequence length="57" mass="6119">MRANLLGVNAAIDARAGAGDQDRSFAVGADEVLNSARRTQDFSLIAPLRGDCQWLML</sequence>
<dbReference type="GO" id="GO:0007165">
    <property type="term" value="P:signal transduction"/>
    <property type="evidence" value="ECO:0007669"/>
    <property type="project" value="UniProtKB-KW"/>
</dbReference>
<reference evidence="3 4" key="1">
    <citation type="submission" date="2020-04" db="EMBL/GenBank/DDBJ databases">
        <title>Molecular characterization of pseudomonads from Agaricus bisporus reveal novel blotch 2 pathogens in Western Europe.</title>
        <authorList>
            <person name="Taparia T."/>
            <person name="Krijger M."/>
            <person name="Haynes E."/>
            <person name="Elpinstone J.G."/>
            <person name="Noble R."/>
            <person name="Van Der Wolf J."/>
        </authorList>
    </citation>
    <scope>NUCLEOTIDE SEQUENCE [LARGE SCALE GENOMIC DNA]</scope>
    <source>
        <strain evidence="3 4">F1001</strain>
    </source>
</reference>
<evidence type="ECO:0000259" key="2">
    <source>
        <dbReference type="PROSITE" id="PS50111"/>
    </source>
</evidence>
<dbReference type="PROSITE" id="PS50111">
    <property type="entry name" value="CHEMOTAXIS_TRANSDUC_2"/>
    <property type="match status" value="1"/>
</dbReference>
<dbReference type="RefSeq" id="WP_177144416.1">
    <property type="nucleotide sequence ID" value="NZ_JACAPU010000015.1"/>
</dbReference>
<evidence type="ECO:0000256" key="1">
    <source>
        <dbReference type="PROSITE-ProRule" id="PRU00284"/>
    </source>
</evidence>
<dbReference type="InterPro" id="IPR004089">
    <property type="entry name" value="MCPsignal_dom"/>
</dbReference>
<protein>
    <recommendedName>
        <fullName evidence="2">Methyl-accepting transducer domain-containing protein</fullName>
    </recommendedName>
</protein>
<feature type="domain" description="Methyl-accepting transducer" evidence="2">
    <location>
        <begin position="1"/>
        <end position="41"/>
    </location>
</feature>
<dbReference type="Proteomes" id="UP000582981">
    <property type="component" value="Unassembled WGS sequence"/>
</dbReference>
<evidence type="ECO:0000313" key="4">
    <source>
        <dbReference type="Proteomes" id="UP000582981"/>
    </source>
</evidence>
<gene>
    <name evidence="3" type="ORF">HX829_15190</name>
</gene>
<comment type="caution">
    <text evidence="3">The sequence shown here is derived from an EMBL/GenBank/DDBJ whole genome shotgun (WGS) entry which is preliminary data.</text>
</comment>
<organism evidence="3 4">
    <name type="scientific">Pseudomonas gingeri</name>
    <dbReference type="NCBI Taxonomy" id="117681"/>
    <lineage>
        <taxon>Bacteria</taxon>
        <taxon>Pseudomonadati</taxon>
        <taxon>Pseudomonadota</taxon>
        <taxon>Gammaproteobacteria</taxon>
        <taxon>Pseudomonadales</taxon>
        <taxon>Pseudomonadaceae</taxon>
        <taxon>Pseudomonas</taxon>
    </lineage>
</organism>
<evidence type="ECO:0000313" key="3">
    <source>
        <dbReference type="EMBL" id="NWB47834.1"/>
    </source>
</evidence>
<accession>A0A7Y8BL89</accession>
<dbReference type="EMBL" id="JACAPU010000015">
    <property type="protein sequence ID" value="NWB47834.1"/>
    <property type="molecule type" value="Genomic_DNA"/>
</dbReference>